<feature type="domain" description="HTH LytTR-type" evidence="2">
    <location>
        <begin position="163"/>
        <end position="272"/>
    </location>
</feature>
<feature type="transmembrane region" description="Helical" evidence="1">
    <location>
        <begin position="127"/>
        <end position="151"/>
    </location>
</feature>
<dbReference type="InterPro" id="IPR007492">
    <property type="entry name" value="LytTR_DNA-bd_dom"/>
</dbReference>
<reference evidence="3 4" key="1">
    <citation type="submission" date="2020-01" db="EMBL/GenBank/DDBJ databases">
        <title>Leptobacterium flavescens.</title>
        <authorList>
            <person name="Wang G."/>
        </authorList>
    </citation>
    <scope>NUCLEOTIDE SEQUENCE [LARGE SCALE GENOMIC DNA]</scope>
    <source>
        <strain evidence="3 4">KCTC 22160</strain>
    </source>
</reference>
<organism evidence="3 4">
    <name type="scientific">Leptobacterium flavescens</name>
    <dbReference type="NCBI Taxonomy" id="472055"/>
    <lineage>
        <taxon>Bacteria</taxon>
        <taxon>Pseudomonadati</taxon>
        <taxon>Bacteroidota</taxon>
        <taxon>Flavobacteriia</taxon>
        <taxon>Flavobacteriales</taxon>
        <taxon>Flavobacteriaceae</taxon>
        <taxon>Leptobacterium</taxon>
    </lineage>
</organism>
<evidence type="ECO:0000313" key="4">
    <source>
        <dbReference type="Proteomes" id="UP000468581"/>
    </source>
</evidence>
<comment type="caution">
    <text evidence="3">The sequence shown here is derived from an EMBL/GenBank/DDBJ whole genome shotgun (WGS) entry which is preliminary data.</text>
</comment>
<dbReference type="PANTHER" id="PTHR37299:SF1">
    <property type="entry name" value="STAGE 0 SPORULATION PROTEIN A HOMOLOG"/>
    <property type="match status" value="1"/>
</dbReference>
<keyword evidence="1" id="KW-0812">Transmembrane</keyword>
<protein>
    <recommendedName>
        <fullName evidence="2">HTH LytTR-type domain-containing protein</fullName>
    </recommendedName>
</protein>
<dbReference type="GO" id="GO:0003677">
    <property type="term" value="F:DNA binding"/>
    <property type="evidence" value="ECO:0007669"/>
    <property type="project" value="InterPro"/>
</dbReference>
<dbReference type="InterPro" id="IPR046947">
    <property type="entry name" value="LytR-like"/>
</dbReference>
<evidence type="ECO:0000313" key="3">
    <source>
        <dbReference type="EMBL" id="NER13013.1"/>
    </source>
</evidence>
<accession>A0A6P0UQ47</accession>
<keyword evidence="4" id="KW-1185">Reference proteome</keyword>
<dbReference type="SMART" id="SM00850">
    <property type="entry name" value="LytTR"/>
    <property type="match status" value="1"/>
</dbReference>
<proteinExistence type="predicted"/>
<feature type="transmembrane region" description="Helical" evidence="1">
    <location>
        <begin position="95"/>
        <end position="115"/>
    </location>
</feature>
<dbReference type="Gene3D" id="2.40.50.1020">
    <property type="entry name" value="LytTr DNA-binding domain"/>
    <property type="match status" value="1"/>
</dbReference>
<dbReference type="PANTHER" id="PTHR37299">
    <property type="entry name" value="TRANSCRIPTIONAL REGULATOR-RELATED"/>
    <property type="match status" value="1"/>
</dbReference>
<feature type="transmembrane region" description="Helical" evidence="1">
    <location>
        <begin position="52"/>
        <end position="75"/>
    </location>
</feature>
<dbReference type="PROSITE" id="PS50930">
    <property type="entry name" value="HTH_LYTTR"/>
    <property type="match status" value="1"/>
</dbReference>
<dbReference type="Proteomes" id="UP000468581">
    <property type="component" value="Unassembled WGS sequence"/>
</dbReference>
<evidence type="ECO:0000256" key="1">
    <source>
        <dbReference type="SAM" id="Phobius"/>
    </source>
</evidence>
<keyword evidence="1" id="KW-0472">Membrane</keyword>
<name>A0A6P0UQ47_9FLAO</name>
<feature type="transmembrane region" description="Helical" evidence="1">
    <location>
        <begin position="21"/>
        <end position="40"/>
    </location>
</feature>
<dbReference type="GO" id="GO:0000156">
    <property type="term" value="F:phosphorelay response regulator activity"/>
    <property type="evidence" value="ECO:0007669"/>
    <property type="project" value="InterPro"/>
</dbReference>
<gene>
    <name evidence="3" type="ORF">GWK08_06155</name>
</gene>
<dbReference type="AlphaFoldDB" id="A0A6P0UQ47"/>
<evidence type="ECO:0000259" key="2">
    <source>
        <dbReference type="PROSITE" id="PS50930"/>
    </source>
</evidence>
<dbReference type="Pfam" id="PF04397">
    <property type="entry name" value="LytTR"/>
    <property type="match status" value="1"/>
</dbReference>
<keyword evidence="1" id="KW-1133">Transmembrane helix</keyword>
<sequence>MVSNLKMHFSWSQINLTRKQEQFLMGIAVGILLILSIFTLKPFGIRFKGGDTGFRLLLLAYALATSAVLLCNEMLVKNILLPKFRFRKWSGSSVFLWYFYQMASVLIVCFLIFSLNSYSSRLPADLTVFMIGLRMVAFLLAPLMILVSFTIRKLFPLDDLITLKSSDKSSDFQILPAELFFIECQDNYAAIYYTEGDDNHLRKKLIRSTMSALEEQLSNADIRKCHRSFIVNPLHIQAVKGNKKQMRLVLKNTDRIIPVSRKHSDFFEKLRK</sequence>
<dbReference type="EMBL" id="JAABOO010000001">
    <property type="protein sequence ID" value="NER13013.1"/>
    <property type="molecule type" value="Genomic_DNA"/>
</dbReference>
<dbReference type="RefSeq" id="WP_163606016.1">
    <property type="nucleotide sequence ID" value="NZ_JAABOO010000001.1"/>
</dbReference>